<dbReference type="SUPFAM" id="SSF109604">
    <property type="entry name" value="HD-domain/PDEase-like"/>
    <property type="match status" value="1"/>
</dbReference>
<evidence type="ECO:0000313" key="3">
    <source>
        <dbReference type="Proteomes" id="UP000287352"/>
    </source>
</evidence>
<proteinExistence type="predicted"/>
<evidence type="ECO:0000313" key="2">
    <source>
        <dbReference type="EMBL" id="GCE10544.1"/>
    </source>
</evidence>
<dbReference type="Gene3D" id="1.10.3210.50">
    <property type="match status" value="1"/>
</dbReference>
<protein>
    <submittedName>
        <fullName evidence="2">Phosphohydrolase</fullName>
    </submittedName>
</protein>
<dbReference type="GO" id="GO:0016787">
    <property type="term" value="F:hydrolase activity"/>
    <property type="evidence" value="ECO:0007669"/>
    <property type="project" value="UniProtKB-KW"/>
</dbReference>
<dbReference type="InterPro" id="IPR003607">
    <property type="entry name" value="HD/PDEase_dom"/>
</dbReference>
<evidence type="ECO:0000259" key="1">
    <source>
        <dbReference type="PROSITE" id="PS51831"/>
    </source>
</evidence>
<dbReference type="OrthoDB" id="9797344at2"/>
<sequence length="224" mass="25532">MEAIYDQAEVLAQVYTEVQKRFKQFVDLAHGWEHISRVYQTALYLAEREGADSFVVGMAALMHDLGHTIAADEAESKRHHVDHSLTLASEIMQAHAIPDNQQKAILHAILAHSFSRGIKAETVEAYVVQDADRLDALGALGIMRWAVTGAQLATAEAQPYEPEDPFGEHHTLDDRRYMLDHFFSKLLRIGETMKTETGRQLAQSRTEFMRLYLHEFKQELELTR</sequence>
<dbReference type="Proteomes" id="UP000287352">
    <property type="component" value="Unassembled WGS sequence"/>
</dbReference>
<gene>
    <name evidence="2" type="ORF">KTT_04030</name>
</gene>
<comment type="caution">
    <text evidence="2">The sequence shown here is derived from an EMBL/GenBank/DDBJ whole genome shotgun (WGS) entry which is preliminary data.</text>
</comment>
<keyword evidence="2" id="KW-0378">Hydrolase</keyword>
<keyword evidence="3" id="KW-1185">Reference proteome</keyword>
<name>A0A401ZUZ5_9CHLR</name>
<dbReference type="InterPro" id="IPR006674">
    <property type="entry name" value="HD_domain"/>
</dbReference>
<dbReference type="CDD" id="cd00077">
    <property type="entry name" value="HDc"/>
    <property type="match status" value="1"/>
</dbReference>
<dbReference type="SMART" id="SM00471">
    <property type="entry name" value="HDc"/>
    <property type="match status" value="1"/>
</dbReference>
<dbReference type="AlphaFoldDB" id="A0A401ZUZ5"/>
<dbReference type="PANTHER" id="PTHR33594">
    <property type="entry name" value="SUPERFAMILY HYDROLASE, PUTATIVE (AFU_ORTHOLOGUE AFUA_1G03035)-RELATED"/>
    <property type="match status" value="1"/>
</dbReference>
<dbReference type="PANTHER" id="PTHR33594:SF1">
    <property type="entry name" value="HD_PDEASE DOMAIN-CONTAINING PROTEIN"/>
    <property type="match status" value="1"/>
</dbReference>
<dbReference type="Pfam" id="PF01966">
    <property type="entry name" value="HD"/>
    <property type="match status" value="1"/>
</dbReference>
<reference evidence="3" key="1">
    <citation type="submission" date="2018-12" db="EMBL/GenBank/DDBJ databases">
        <title>Tengunoibacter tsumagoiensis gen. nov., sp. nov., Dictyobacter kobayashii sp. nov., D. alpinus sp. nov., and D. joshuensis sp. nov. and description of Dictyobacteraceae fam. nov. within the order Ktedonobacterales isolated from Tengu-no-mugimeshi.</title>
        <authorList>
            <person name="Wang C.M."/>
            <person name="Zheng Y."/>
            <person name="Sakai Y."/>
            <person name="Toyoda A."/>
            <person name="Minakuchi Y."/>
            <person name="Abe K."/>
            <person name="Yokota A."/>
            <person name="Yabe S."/>
        </authorList>
    </citation>
    <scope>NUCLEOTIDE SEQUENCE [LARGE SCALE GENOMIC DNA]</scope>
    <source>
        <strain evidence="3">Uno3</strain>
    </source>
</reference>
<feature type="domain" description="HD" evidence="1">
    <location>
        <begin position="31"/>
        <end position="137"/>
    </location>
</feature>
<dbReference type="RefSeq" id="WP_126578139.1">
    <property type="nucleotide sequence ID" value="NZ_BIFR01000001.1"/>
</dbReference>
<dbReference type="EMBL" id="BIFR01000001">
    <property type="protein sequence ID" value="GCE10544.1"/>
    <property type="molecule type" value="Genomic_DNA"/>
</dbReference>
<accession>A0A401ZUZ5</accession>
<organism evidence="2 3">
    <name type="scientific">Tengunoibacter tsumagoiensis</name>
    <dbReference type="NCBI Taxonomy" id="2014871"/>
    <lineage>
        <taxon>Bacteria</taxon>
        <taxon>Bacillati</taxon>
        <taxon>Chloroflexota</taxon>
        <taxon>Ktedonobacteria</taxon>
        <taxon>Ktedonobacterales</taxon>
        <taxon>Dictyobacteraceae</taxon>
        <taxon>Tengunoibacter</taxon>
    </lineage>
</organism>
<dbReference type="PROSITE" id="PS51831">
    <property type="entry name" value="HD"/>
    <property type="match status" value="1"/>
</dbReference>